<protein>
    <submittedName>
        <fullName evidence="1">Non-ribosomal peptide synthetase</fullName>
    </submittedName>
</protein>
<gene>
    <name evidence="1" type="ORF">OG835_01125</name>
</gene>
<keyword evidence="2" id="KW-1185">Reference proteome</keyword>
<dbReference type="Proteomes" id="UP001348369">
    <property type="component" value="Chromosome"/>
</dbReference>
<evidence type="ECO:0000313" key="1">
    <source>
        <dbReference type="EMBL" id="WSB95762.1"/>
    </source>
</evidence>
<proteinExistence type="predicted"/>
<name>A0ACD4ZBL9_9ACTN</name>
<sequence>MGKLVVLDRIRDIAVREPGRPALSADGRSIDYGELVETATHLGDLLNAHGVGPEDVVATVLPRGGNAIVAILGIWMSGAAYLPTDAKWAESRMDLVLAESATYVLEESIEDDAEVLMPGETGLRLRRLESGRSRSQDPGSGALNLAYVLYTSESTGRPHIVGVEFGTIDDYGDYLHDLVKQSAVHTDSDMSVLLSAGLSFDASLRPVLLLAAGARLIVAPDLKDGSWQEQIDCILDNRVTVLSAVPSWYSGLLSAGYQPRDSSVQLAFVGGEPVPDDLVRQLATDECTVVVQHGPGRQDDPVTIGIALDDVEQRLIAIVRETLGVPCTLDDNFFALGGGSLDALDVLALVREDFGVRVRLREFFRTRTIRELRNLIGDAG</sequence>
<organism evidence="1 2">
    <name type="scientific">Streptomyces scopuliridis</name>
    <dbReference type="NCBI Taxonomy" id="452529"/>
    <lineage>
        <taxon>Bacteria</taxon>
        <taxon>Bacillati</taxon>
        <taxon>Actinomycetota</taxon>
        <taxon>Actinomycetes</taxon>
        <taxon>Kitasatosporales</taxon>
        <taxon>Streptomycetaceae</taxon>
        <taxon>Streptomyces</taxon>
    </lineage>
</organism>
<accession>A0ACD4ZBL9</accession>
<reference evidence="1" key="1">
    <citation type="submission" date="2022-10" db="EMBL/GenBank/DDBJ databases">
        <title>The complete genomes of actinobacterial strains from the NBC collection.</title>
        <authorList>
            <person name="Joergensen T.S."/>
            <person name="Alvarez Arevalo M."/>
            <person name="Sterndorff E.B."/>
            <person name="Faurdal D."/>
            <person name="Vuksanovic O."/>
            <person name="Mourched A.-S."/>
            <person name="Charusanti P."/>
            <person name="Shaw S."/>
            <person name="Blin K."/>
            <person name="Weber T."/>
        </authorList>
    </citation>
    <scope>NUCLEOTIDE SEQUENCE</scope>
    <source>
        <strain evidence="1">NBC 01771</strain>
    </source>
</reference>
<evidence type="ECO:0000313" key="2">
    <source>
        <dbReference type="Proteomes" id="UP001348369"/>
    </source>
</evidence>
<dbReference type="EMBL" id="CP109109">
    <property type="protein sequence ID" value="WSB95762.1"/>
    <property type="molecule type" value="Genomic_DNA"/>
</dbReference>